<dbReference type="RefSeq" id="WP_311360239.1">
    <property type="nucleotide sequence ID" value="NZ_JAVRIE010000001.1"/>
</dbReference>
<accession>A0AAW8QZN4</accession>
<reference evidence="2 3" key="1">
    <citation type="submission" date="2023-09" db="EMBL/GenBank/DDBJ databases">
        <authorList>
            <person name="Rey-Velasco X."/>
        </authorList>
    </citation>
    <scope>NUCLEOTIDE SEQUENCE [LARGE SCALE GENOMIC DNA]</scope>
    <source>
        <strain evidence="2 3">W409</strain>
    </source>
</reference>
<name>A0AAW8QZN4_9ALTE</name>
<dbReference type="EMBL" id="JAVRIE010000001">
    <property type="protein sequence ID" value="MDT0581438.1"/>
    <property type="molecule type" value="Genomic_DNA"/>
</dbReference>
<evidence type="ECO:0000313" key="3">
    <source>
        <dbReference type="Proteomes" id="UP001249020"/>
    </source>
</evidence>
<keyword evidence="1" id="KW-1133">Transmembrane helix</keyword>
<dbReference type="AlphaFoldDB" id="A0AAW8QZN4"/>
<protein>
    <submittedName>
        <fullName evidence="2">Uncharacterized protein</fullName>
    </submittedName>
</protein>
<comment type="caution">
    <text evidence="2">The sequence shown here is derived from an EMBL/GenBank/DDBJ whole genome shotgun (WGS) entry which is preliminary data.</text>
</comment>
<keyword evidence="1" id="KW-0812">Transmembrane</keyword>
<evidence type="ECO:0000256" key="1">
    <source>
        <dbReference type="SAM" id="Phobius"/>
    </source>
</evidence>
<dbReference type="Proteomes" id="UP001249020">
    <property type="component" value="Unassembled WGS sequence"/>
</dbReference>
<organism evidence="2 3">
    <name type="scientific">Brumicola blandensis</name>
    <dbReference type="NCBI Taxonomy" id="3075611"/>
    <lineage>
        <taxon>Bacteria</taxon>
        <taxon>Pseudomonadati</taxon>
        <taxon>Pseudomonadota</taxon>
        <taxon>Gammaproteobacteria</taxon>
        <taxon>Alteromonadales</taxon>
        <taxon>Alteromonadaceae</taxon>
        <taxon>Brumicola</taxon>
    </lineage>
</organism>
<gene>
    <name evidence="2" type="ORF">RM544_02735</name>
</gene>
<evidence type="ECO:0000313" key="2">
    <source>
        <dbReference type="EMBL" id="MDT0581438.1"/>
    </source>
</evidence>
<sequence>MEAQEISNTLSTADWASIVSAGAAAIAAILSLIAILFTIDGNKKKEKENDRQKTYILLSHLIEVDLALDDAIRDPIPSFTKRVKNSVLELLKSLALNGVMQKYESLPTTCEKCLIFMAELQFTQFVRDEMITQLSQYELDFRRVKITIEKEFGIIDTEEN</sequence>
<keyword evidence="1" id="KW-0472">Membrane</keyword>
<feature type="transmembrane region" description="Helical" evidence="1">
    <location>
        <begin position="15"/>
        <end position="39"/>
    </location>
</feature>
<keyword evidence="3" id="KW-1185">Reference proteome</keyword>
<proteinExistence type="predicted"/>